<organism evidence="4 5">
    <name type="scientific">Fusarium tjaetaba</name>
    <dbReference type="NCBI Taxonomy" id="1567544"/>
    <lineage>
        <taxon>Eukaryota</taxon>
        <taxon>Fungi</taxon>
        <taxon>Dikarya</taxon>
        <taxon>Ascomycota</taxon>
        <taxon>Pezizomycotina</taxon>
        <taxon>Sordariomycetes</taxon>
        <taxon>Hypocreomycetidae</taxon>
        <taxon>Hypocreales</taxon>
        <taxon>Nectriaceae</taxon>
        <taxon>Fusarium</taxon>
        <taxon>Fusarium fujikuroi species complex</taxon>
    </lineage>
</organism>
<dbReference type="RefSeq" id="XP_037209637.1">
    <property type="nucleotide sequence ID" value="XM_037349522.1"/>
</dbReference>
<feature type="domain" description="Nephrocystin 3-like N-terminal" evidence="3">
    <location>
        <begin position="226"/>
        <end position="334"/>
    </location>
</feature>
<dbReference type="Proteomes" id="UP000530670">
    <property type="component" value="Unassembled WGS sequence"/>
</dbReference>
<keyword evidence="2" id="KW-0040">ANK repeat</keyword>
<dbReference type="OrthoDB" id="1577640at2759"/>
<protein>
    <submittedName>
        <fullName evidence="4">Zinc finger C2H2-like</fullName>
    </submittedName>
</protein>
<sequence>MADPLSIAGLILAVGSAINTLISISVDARDAPTDIQKLRNELLVGLLALNGALQHFQNQTQSSQWSSQQFIQMLQTACDTIETLKRDVEKPQSRLARSTQRLTWYWKKDDLAKHLARIERVKTWFLIAMTTDRLSSNHEVLLQIQELKLSIEQGQGSQTAEPREVKHKQLIQCLAPIGPETIHSKALSEHQLGTSNWFTEGPLQQFLNISDKQGAILWLKGKFARVLPFYCSFDNSNLQTLSNILGSFIVQLSSEVPAILEELVAKAEARKSKAQEPSFSAMELEEVLIKHVPAKGLTYLILDAVNESEISTELETLCYRLAASCPNLRIIVSSTSDWSLSTDPSAIRFGAQMNTHDVDNDIWIYIDRRLKLDKTLSMLSESLKEEVRNSVLSKSNGMPLKLQELADAVVVEEYDDAIDDDIRLHDPMILLESANGLFEFNPVTQVVSLSHSSIKTFLTSDWIKNSSASYFALGGDTECHLKIMRWCLTYLSYSEFNGGCGVISNSTMSRYPFLGYAAWNWPYHLRNPSTRDWEAVSAFLSTRNSKSGGNYGCWMHALNRSMHPETLKETQPLYYAASFGFSPLVAAMLLFDDSLDLEAPGGRAGSTALQVACFRRQKEVSRMLIEAGADFLSRHGNFPNRKGITSLWWAEANGWMDLVALMTSIMTQKKIRTVPEDAYPTQYIQEVQKADARQRMHVMEGKETALLDKKLVATEIPRRYISRYKIERFLEERLGKGNFLIDVLVR</sequence>
<dbReference type="SUPFAM" id="SSF48403">
    <property type="entry name" value="Ankyrin repeat"/>
    <property type="match status" value="1"/>
</dbReference>
<dbReference type="PANTHER" id="PTHR10039">
    <property type="entry name" value="AMELOGENIN"/>
    <property type="match status" value="1"/>
</dbReference>
<dbReference type="InterPro" id="IPR002110">
    <property type="entry name" value="Ankyrin_rpt"/>
</dbReference>
<keyword evidence="1" id="KW-0677">Repeat</keyword>
<dbReference type="PROSITE" id="PS50088">
    <property type="entry name" value="ANK_REPEAT"/>
    <property type="match status" value="1"/>
</dbReference>
<comment type="caution">
    <text evidence="4">The sequence shown here is derived from an EMBL/GenBank/DDBJ whole genome shotgun (WGS) entry which is preliminary data.</text>
</comment>
<dbReference type="PANTHER" id="PTHR10039:SF16">
    <property type="entry name" value="GPI INOSITOL-DEACYLASE"/>
    <property type="match status" value="1"/>
</dbReference>
<evidence type="ECO:0000259" key="3">
    <source>
        <dbReference type="Pfam" id="PF24883"/>
    </source>
</evidence>
<accession>A0A8H5W2T6</accession>
<dbReference type="PROSITE" id="PS50297">
    <property type="entry name" value="ANK_REP_REGION"/>
    <property type="match status" value="1"/>
</dbReference>
<dbReference type="InterPro" id="IPR056884">
    <property type="entry name" value="NPHP3-like_N"/>
</dbReference>
<dbReference type="Pfam" id="PF24883">
    <property type="entry name" value="NPHP3_N"/>
    <property type="match status" value="1"/>
</dbReference>
<dbReference type="InterPro" id="IPR036770">
    <property type="entry name" value="Ankyrin_rpt-contain_sf"/>
</dbReference>
<gene>
    <name evidence="4" type="ORF">FTJAE_3245</name>
</gene>
<dbReference type="GeneID" id="59301792"/>
<keyword evidence="5" id="KW-1185">Reference proteome</keyword>
<evidence type="ECO:0000313" key="4">
    <source>
        <dbReference type="EMBL" id="KAF5643445.1"/>
    </source>
</evidence>
<dbReference type="AlphaFoldDB" id="A0A8H5W2T6"/>
<feature type="repeat" description="ANK" evidence="2">
    <location>
        <begin position="604"/>
        <end position="636"/>
    </location>
</feature>
<name>A0A8H5W2T6_9HYPO</name>
<evidence type="ECO:0000256" key="1">
    <source>
        <dbReference type="ARBA" id="ARBA00022737"/>
    </source>
</evidence>
<evidence type="ECO:0000313" key="5">
    <source>
        <dbReference type="Proteomes" id="UP000530670"/>
    </source>
</evidence>
<dbReference type="Gene3D" id="1.25.40.20">
    <property type="entry name" value="Ankyrin repeat-containing domain"/>
    <property type="match status" value="1"/>
</dbReference>
<proteinExistence type="predicted"/>
<reference evidence="4 5" key="1">
    <citation type="submission" date="2020-05" db="EMBL/GenBank/DDBJ databases">
        <title>Identification and distribution of gene clusters putatively required for synthesis of sphingolipid metabolism inhibitors in phylogenetically diverse species of the filamentous fungus Fusarium.</title>
        <authorList>
            <person name="Kim H.-S."/>
            <person name="Busman M."/>
            <person name="Brown D.W."/>
            <person name="Divon H."/>
            <person name="Uhlig S."/>
            <person name="Proctor R.H."/>
        </authorList>
    </citation>
    <scope>NUCLEOTIDE SEQUENCE [LARGE SCALE GENOMIC DNA]</scope>
    <source>
        <strain evidence="4 5">NRRL 66243</strain>
    </source>
</reference>
<dbReference type="EMBL" id="JAAQRI010000063">
    <property type="protein sequence ID" value="KAF5643445.1"/>
    <property type="molecule type" value="Genomic_DNA"/>
</dbReference>
<evidence type="ECO:0000256" key="2">
    <source>
        <dbReference type="PROSITE-ProRule" id="PRU00023"/>
    </source>
</evidence>